<evidence type="ECO:0000313" key="5">
    <source>
        <dbReference type="Proteomes" id="UP000564806"/>
    </source>
</evidence>
<dbReference type="InterPro" id="IPR002508">
    <property type="entry name" value="MurNAc-LAA_cat"/>
</dbReference>
<reference evidence="4" key="1">
    <citation type="submission" date="2020-06" db="EMBL/GenBank/DDBJ databases">
        <title>Paenibacillus sp. nov., isolated from soil.</title>
        <authorList>
            <person name="Seo Y.L."/>
        </authorList>
    </citation>
    <scope>NUCLEOTIDE SEQUENCE [LARGE SCALE GENOMIC DNA]</scope>
    <source>
        <strain evidence="4">JW14</strain>
    </source>
</reference>
<feature type="chain" id="PRO_5038866453" evidence="2">
    <location>
        <begin position="26"/>
        <end position="522"/>
    </location>
</feature>
<dbReference type="RefSeq" id="WP_175373623.1">
    <property type="nucleotide sequence ID" value="NZ_JABWCS010000218.1"/>
</dbReference>
<evidence type="ECO:0000313" key="4">
    <source>
        <dbReference type="EMBL" id="NUU63198.1"/>
    </source>
</evidence>
<dbReference type="GO" id="GO:0009253">
    <property type="term" value="P:peptidoglycan catabolic process"/>
    <property type="evidence" value="ECO:0007669"/>
    <property type="project" value="InterPro"/>
</dbReference>
<keyword evidence="1" id="KW-0378">Hydrolase</keyword>
<proteinExistence type="predicted"/>
<dbReference type="InterPro" id="IPR036582">
    <property type="entry name" value="Mao_N_sf"/>
</dbReference>
<dbReference type="GO" id="GO:0008745">
    <property type="term" value="F:N-acetylmuramoyl-L-alanine amidase activity"/>
    <property type="evidence" value="ECO:0007669"/>
    <property type="project" value="InterPro"/>
</dbReference>
<organism evidence="4 5">
    <name type="scientific">Paenibacillus agri</name>
    <dbReference type="NCBI Taxonomy" id="2744309"/>
    <lineage>
        <taxon>Bacteria</taxon>
        <taxon>Bacillati</taxon>
        <taxon>Bacillota</taxon>
        <taxon>Bacilli</taxon>
        <taxon>Bacillales</taxon>
        <taxon>Paenibacillaceae</taxon>
        <taxon>Paenibacillus</taxon>
    </lineage>
</organism>
<dbReference type="SUPFAM" id="SSF55383">
    <property type="entry name" value="Copper amine oxidase, domain N"/>
    <property type="match status" value="1"/>
</dbReference>
<protein>
    <submittedName>
        <fullName evidence="4">N-acetylmuramoyl-L-alanine amidase</fullName>
    </submittedName>
</protein>
<dbReference type="SUPFAM" id="SSF53187">
    <property type="entry name" value="Zn-dependent exopeptidases"/>
    <property type="match status" value="1"/>
</dbReference>
<sequence length="522" mass="55040">MGRITRLLFSLLLLPLMFLSFSVHDAAAAGKTQGKIVLDNKELALPKGIAIENVNGSVMIPIRIVVENLGFEVLWEQTSRKVTIKQDFKSVELIVGSKSANADGIRLDLNAAPKQTGGTVLVPIRFVSEQFGLKVGWDNRDKIVYLTGGAPAPQVAAPTPIPSPVPSPTAQVSSATPGNLGGSIPGIVVSTPSPTASIPGSDGAIAGAPKVKGAVFSENKLVVAVDGSVKPSITVMNNPARIIVDLPGAAFAPEFAGSLQQGLAGNGSPQGKLDVTGYPQVSEIRYALFSVNPSTVRFVIQTAVSQPYQLSKDESTGLVTIDLNTQGVPWNGGGTAGNTGKPVVVLDAGHGGSKPGAVSITGRLEKDFNLAVVRKAGALLEQDGRLTVVYTRTEDTHLELQDRVVIAEAAGATLFLSVHANSLETSFPNWNKINGSETYYSRSESLPFAQKMHKHLLAGTGFKDNGVRYKSLHVTRETRMPAVLLEAGYLTNVDNEAALYTDYLQNNLAGEIAAGIKEYLGL</sequence>
<dbReference type="PANTHER" id="PTHR30404">
    <property type="entry name" value="N-ACETYLMURAMOYL-L-ALANINE AMIDASE"/>
    <property type="match status" value="1"/>
</dbReference>
<dbReference type="InterPro" id="IPR050695">
    <property type="entry name" value="N-acetylmuramoyl_amidase_3"/>
</dbReference>
<name>A0A850EPS6_9BACL</name>
<feature type="signal peptide" evidence="2">
    <location>
        <begin position="1"/>
        <end position="25"/>
    </location>
</feature>
<dbReference type="SMART" id="SM00646">
    <property type="entry name" value="Ami_3"/>
    <property type="match status" value="1"/>
</dbReference>
<dbReference type="GO" id="GO:0030288">
    <property type="term" value="C:outer membrane-bounded periplasmic space"/>
    <property type="evidence" value="ECO:0007669"/>
    <property type="project" value="TreeGrafter"/>
</dbReference>
<dbReference type="InterPro" id="IPR012854">
    <property type="entry name" value="Cu_amine_oxidase-like_N"/>
</dbReference>
<dbReference type="Pfam" id="PF01520">
    <property type="entry name" value="Amidase_3"/>
    <property type="match status" value="1"/>
</dbReference>
<keyword evidence="2" id="KW-0732">Signal</keyword>
<evidence type="ECO:0000256" key="1">
    <source>
        <dbReference type="ARBA" id="ARBA00022801"/>
    </source>
</evidence>
<feature type="domain" description="MurNAc-LAA" evidence="3">
    <location>
        <begin position="404"/>
        <end position="517"/>
    </location>
</feature>
<dbReference type="Gene3D" id="3.30.457.10">
    <property type="entry name" value="Copper amine oxidase-like, N-terminal domain"/>
    <property type="match status" value="1"/>
</dbReference>
<dbReference type="Gene3D" id="2.60.40.3500">
    <property type="match status" value="1"/>
</dbReference>
<comment type="caution">
    <text evidence="4">The sequence shown here is derived from an EMBL/GenBank/DDBJ whole genome shotgun (WGS) entry which is preliminary data.</text>
</comment>
<keyword evidence="5" id="KW-1185">Reference proteome</keyword>
<dbReference type="Gene3D" id="3.40.630.40">
    <property type="entry name" value="Zn-dependent exopeptidases"/>
    <property type="match status" value="1"/>
</dbReference>
<evidence type="ECO:0000259" key="3">
    <source>
        <dbReference type="SMART" id="SM00646"/>
    </source>
</evidence>
<accession>A0A850EPS6</accession>
<dbReference type="EMBL" id="JABWCS010000218">
    <property type="protein sequence ID" value="NUU63198.1"/>
    <property type="molecule type" value="Genomic_DNA"/>
</dbReference>
<dbReference type="AlphaFoldDB" id="A0A850EPS6"/>
<evidence type="ECO:0000256" key="2">
    <source>
        <dbReference type="SAM" id="SignalP"/>
    </source>
</evidence>
<gene>
    <name evidence="4" type="ORF">HPT30_22860</name>
</gene>
<dbReference type="CDD" id="cd02696">
    <property type="entry name" value="MurNAc-LAA"/>
    <property type="match status" value="1"/>
</dbReference>
<dbReference type="Pfam" id="PF07833">
    <property type="entry name" value="Cu_amine_oxidN1"/>
    <property type="match status" value="1"/>
</dbReference>
<dbReference type="PANTHER" id="PTHR30404:SF0">
    <property type="entry name" value="N-ACETYLMURAMOYL-L-ALANINE AMIDASE AMIC"/>
    <property type="match status" value="1"/>
</dbReference>
<dbReference type="Proteomes" id="UP000564806">
    <property type="component" value="Unassembled WGS sequence"/>
</dbReference>